<evidence type="ECO:0000313" key="2">
    <source>
        <dbReference type="Proteomes" id="UP001611383"/>
    </source>
</evidence>
<dbReference type="Gene3D" id="3.30.450.150">
    <property type="entry name" value="Haem-degrading domain"/>
    <property type="match status" value="1"/>
</dbReference>
<dbReference type="InterPro" id="IPR010371">
    <property type="entry name" value="YBR137W-like"/>
</dbReference>
<accession>A0ABY9WYX7</accession>
<evidence type="ECO:0000313" key="1">
    <source>
        <dbReference type="EMBL" id="WNG48354.1"/>
    </source>
</evidence>
<dbReference type="PANTHER" id="PTHR28255">
    <property type="match status" value="1"/>
</dbReference>
<dbReference type="RefSeq" id="WP_395805763.1">
    <property type="nucleotide sequence ID" value="NZ_CP043494.1"/>
</dbReference>
<dbReference type="InterPro" id="IPR005624">
    <property type="entry name" value="PduO/GlcC-like"/>
</dbReference>
<dbReference type="InterPro" id="IPR038084">
    <property type="entry name" value="PduO/GlcC-like_sf"/>
</dbReference>
<dbReference type="SUPFAM" id="SSF143744">
    <property type="entry name" value="GlcG-like"/>
    <property type="match status" value="1"/>
</dbReference>
<organism evidence="1 2">
    <name type="scientific">Archangium minus</name>
    <dbReference type="NCBI Taxonomy" id="83450"/>
    <lineage>
        <taxon>Bacteria</taxon>
        <taxon>Pseudomonadati</taxon>
        <taxon>Myxococcota</taxon>
        <taxon>Myxococcia</taxon>
        <taxon>Myxococcales</taxon>
        <taxon>Cystobacterineae</taxon>
        <taxon>Archangiaceae</taxon>
        <taxon>Archangium</taxon>
    </lineage>
</organism>
<dbReference type="EMBL" id="CP043494">
    <property type="protein sequence ID" value="WNG48354.1"/>
    <property type="molecule type" value="Genomic_DNA"/>
</dbReference>
<dbReference type="PANTHER" id="PTHR28255:SF1">
    <property type="entry name" value="UPF0303 PROTEIN YBR137W"/>
    <property type="match status" value="1"/>
</dbReference>
<proteinExistence type="predicted"/>
<dbReference type="Pfam" id="PF03928">
    <property type="entry name" value="HbpS-like"/>
    <property type="match status" value="1"/>
</dbReference>
<dbReference type="NCBIfam" id="NF002696">
    <property type="entry name" value="PRK02487.1-5"/>
    <property type="match status" value="1"/>
</dbReference>
<name>A0ABY9WYX7_9BACT</name>
<dbReference type="Proteomes" id="UP001611383">
    <property type="component" value="Chromosome"/>
</dbReference>
<dbReference type="PIRSF" id="PIRSF008757">
    <property type="entry name" value="UCP008757"/>
    <property type="match status" value="1"/>
</dbReference>
<gene>
    <name evidence="1" type="ORF">F0U60_32680</name>
</gene>
<sequence>MSGALEQLLAEESELQFDQLSHEEALALGLKLLERVRRDRLPVVIDVTLAGLTVLQCALPGSRPDNLDWVRRKKNTVSRFWHSSYYMGRYYASKGTSLSDKPHIDPAEYADHGGSFPLLLRGTGCVGSITVSGLVQEEDHALVVGVLREWLTARAKETRS</sequence>
<keyword evidence="2" id="KW-1185">Reference proteome</keyword>
<reference evidence="1 2" key="1">
    <citation type="submission" date="2019-08" db="EMBL/GenBank/DDBJ databases">
        <title>Archangium and Cystobacter genomes.</title>
        <authorList>
            <person name="Chen I.-C.K."/>
            <person name="Wielgoss S."/>
        </authorList>
    </citation>
    <scope>NUCLEOTIDE SEQUENCE [LARGE SCALE GENOMIC DNA]</scope>
    <source>
        <strain evidence="1 2">Cbm 6</strain>
    </source>
</reference>
<protein>
    <submittedName>
        <fullName evidence="1">Heme-degrading domain-containing protein</fullName>
    </submittedName>
</protein>